<dbReference type="AlphaFoldDB" id="A0A8J8P2V7"/>
<gene>
    <name evidence="1" type="ORF">FGO68_gene12959</name>
</gene>
<name>A0A8J8P2V7_HALGN</name>
<accession>A0A8J8P2V7</accession>
<dbReference type="EMBL" id="RRYP01001316">
    <property type="protein sequence ID" value="TNV86097.1"/>
    <property type="molecule type" value="Genomic_DNA"/>
</dbReference>
<organism evidence="1 2">
    <name type="scientific">Halteria grandinella</name>
    <dbReference type="NCBI Taxonomy" id="5974"/>
    <lineage>
        <taxon>Eukaryota</taxon>
        <taxon>Sar</taxon>
        <taxon>Alveolata</taxon>
        <taxon>Ciliophora</taxon>
        <taxon>Intramacronucleata</taxon>
        <taxon>Spirotrichea</taxon>
        <taxon>Stichotrichia</taxon>
        <taxon>Sporadotrichida</taxon>
        <taxon>Halteriidae</taxon>
        <taxon>Halteria</taxon>
    </lineage>
</organism>
<evidence type="ECO:0000313" key="1">
    <source>
        <dbReference type="EMBL" id="TNV86097.1"/>
    </source>
</evidence>
<dbReference type="Proteomes" id="UP000785679">
    <property type="component" value="Unassembled WGS sequence"/>
</dbReference>
<sequence>MTIQLMKFTNRHNSIQLFSFANIQLLLSHRNYYEYLNVENQRQVLSYQFTHISRTILSIKFSFQSIQMVKKAINLQLFIHQTALHRSKNIEKLFNQPQYFIRRPLKHSDLQERRRQVQQPYVNTQLVRKCNIKHNNRIY</sequence>
<proteinExistence type="predicted"/>
<keyword evidence="2" id="KW-1185">Reference proteome</keyword>
<protein>
    <submittedName>
        <fullName evidence="1">Uncharacterized protein</fullName>
    </submittedName>
</protein>
<evidence type="ECO:0000313" key="2">
    <source>
        <dbReference type="Proteomes" id="UP000785679"/>
    </source>
</evidence>
<comment type="caution">
    <text evidence="1">The sequence shown here is derived from an EMBL/GenBank/DDBJ whole genome shotgun (WGS) entry which is preliminary data.</text>
</comment>
<reference evidence="1" key="1">
    <citation type="submission" date="2019-06" db="EMBL/GenBank/DDBJ databases">
        <authorList>
            <person name="Zheng W."/>
        </authorList>
    </citation>
    <scope>NUCLEOTIDE SEQUENCE</scope>
    <source>
        <strain evidence="1">QDHG01</strain>
    </source>
</reference>